<gene>
    <name evidence="1" type="ORF">SKAU_G00153420</name>
</gene>
<sequence length="77" mass="8543">MTSAILARSSRAMRGPAEHLQPRVALAVDALEQAVEIVSWFLLFPASTPGLAHLGTWNGECCFWRLRCCYKLRSLAP</sequence>
<keyword evidence="2" id="KW-1185">Reference proteome</keyword>
<organism evidence="1 2">
    <name type="scientific">Synaphobranchus kaupii</name>
    <name type="common">Kaup's arrowtooth eel</name>
    <dbReference type="NCBI Taxonomy" id="118154"/>
    <lineage>
        <taxon>Eukaryota</taxon>
        <taxon>Metazoa</taxon>
        <taxon>Chordata</taxon>
        <taxon>Craniata</taxon>
        <taxon>Vertebrata</taxon>
        <taxon>Euteleostomi</taxon>
        <taxon>Actinopterygii</taxon>
        <taxon>Neopterygii</taxon>
        <taxon>Teleostei</taxon>
        <taxon>Anguilliformes</taxon>
        <taxon>Synaphobranchidae</taxon>
        <taxon>Synaphobranchus</taxon>
    </lineage>
</organism>
<proteinExistence type="predicted"/>
<protein>
    <submittedName>
        <fullName evidence="1">Uncharacterized protein</fullName>
    </submittedName>
</protein>
<comment type="caution">
    <text evidence="1">The sequence shown here is derived from an EMBL/GenBank/DDBJ whole genome shotgun (WGS) entry which is preliminary data.</text>
</comment>
<evidence type="ECO:0000313" key="2">
    <source>
        <dbReference type="Proteomes" id="UP001152622"/>
    </source>
</evidence>
<dbReference type="AlphaFoldDB" id="A0A9Q1IZ67"/>
<accession>A0A9Q1IZ67</accession>
<dbReference type="EMBL" id="JAINUF010000005">
    <property type="protein sequence ID" value="KAJ8358817.1"/>
    <property type="molecule type" value="Genomic_DNA"/>
</dbReference>
<dbReference type="Proteomes" id="UP001152622">
    <property type="component" value="Chromosome 5"/>
</dbReference>
<name>A0A9Q1IZ67_SYNKA</name>
<reference evidence="1" key="1">
    <citation type="journal article" date="2023" name="Science">
        <title>Genome structures resolve the early diversification of teleost fishes.</title>
        <authorList>
            <person name="Parey E."/>
            <person name="Louis A."/>
            <person name="Montfort J."/>
            <person name="Bouchez O."/>
            <person name="Roques C."/>
            <person name="Iampietro C."/>
            <person name="Lluch J."/>
            <person name="Castinel A."/>
            <person name="Donnadieu C."/>
            <person name="Desvignes T."/>
            <person name="Floi Bucao C."/>
            <person name="Jouanno E."/>
            <person name="Wen M."/>
            <person name="Mejri S."/>
            <person name="Dirks R."/>
            <person name="Jansen H."/>
            <person name="Henkel C."/>
            <person name="Chen W.J."/>
            <person name="Zahm M."/>
            <person name="Cabau C."/>
            <person name="Klopp C."/>
            <person name="Thompson A.W."/>
            <person name="Robinson-Rechavi M."/>
            <person name="Braasch I."/>
            <person name="Lecointre G."/>
            <person name="Bobe J."/>
            <person name="Postlethwait J.H."/>
            <person name="Berthelot C."/>
            <person name="Roest Crollius H."/>
            <person name="Guiguen Y."/>
        </authorList>
    </citation>
    <scope>NUCLEOTIDE SEQUENCE</scope>
    <source>
        <strain evidence="1">WJC10195</strain>
    </source>
</reference>
<evidence type="ECO:0000313" key="1">
    <source>
        <dbReference type="EMBL" id="KAJ8358817.1"/>
    </source>
</evidence>